<proteinExistence type="predicted"/>
<dbReference type="InterPro" id="IPR036047">
    <property type="entry name" value="F-box-like_dom_sf"/>
</dbReference>
<dbReference type="SUPFAM" id="SSF81383">
    <property type="entry name" value="F-box domain"/>
    <property type="match status" value="1"/>
</dbReference>
<dbReference type="Pfam" id="PF12937">
    <property type="entry name" value="F-box-like"/>
    <property type="match status" value="1"/>
</dbReference>
<evidence type="ECO:0000259" key="2">
    <source>
        <dbReference type="PROSITE" id="PS50181"/>
    </source>
</evidence>
<protein>
    <recommendedName>
        <fullName evidence="2">F-box domain-containing protein</fullName>
    </recommendedName>
</protein>
<dbReference type="OrthoDB" id="2322499at2759"/>
<dbReference type="CDD" id="cd09917">
    <property type="entry name" value="F-box_SF"/>
    <property type="match status" value="1"/>
</dbReference>
<feature type="region of interest" description="Disordered" evidence="1">
    <location>
        <begin position="22"/>
        <end position="74"/>
    </location>
</feature>
<dbReference type="InterPro" id="IPR001810">
    <property type="entry name" value="F-box_dom"/>
</dbReference>
<evidence type="ECO:0000313" key="3">
    <source>
        <dbReference type="EMBL" id="KAF8872480.1"/>
    </source>
</evidence>
<dbReference type="AlphaFoldDB" id="A0A9P5NAT7"/>
<gene>
    <name evidence="3" type="ORF">CPB84DRAFT_1854453</name>
</gene>
<comment type="caution">
    <text evidence="3">The sequence shown here is derived from an EMBL/GenBank/DDBJ whole genome shotgun (WGS) entry which is preliminary data.</text>
</comment>
<feature type="compositionally biased region" description="Basic residues" evidence="1">
    <location>
        <begin position="47"/>
        <end position="65"/>
    </location>
</feature>
<feature type="domain" description="F-box" evidence="2">
    <location>
        <begin position="80"/>
        <end position="129"/>
    </location>
</feature>
<dbReference type="Proteomes" id="UP000724874">
    <property type="component" value="Unassembled WGS sequence"/>
</dbReference>
<keyword evidence="4" id="KW-1185">Reference proteome</keyword>
<accession>A0A9P5NAT7</accession>
<sequence length="214" mass="24315">MPPKPATLNAFERELFSLVTGQSYEDTMPGDVGRRRHSIPEGSNGTSKHKSGNKSPNKKRPRQRGKVSDEEEVAQSREGLELLPTLPLDVLFEIFGFLDPQDLVAWAQTNKFFRNNLLAPSTICIWKTARLRYDAPEPLKNISEIAWAISLFGDTCQFLVGANRIFPANSRFFWNTDVDRIIEKVEQYQNYIRTGHPGAEQALEDFKEQQCAAE</sequence>
<reference evidence="3" key="1">
    <citation type="submission" date="2020-11" db="EMBL/GenBank/DDBJ databases">
        <authorList>
            <consortium name="DOE Joint Genome Institute"/>
            <person name="Ahrendt S."/>
            <person name="Riley R."/>
            <person name="Andreopoulos W."/>
            <person name="LaButti K."/>
            <person name="Pangilinan J."/>
            <person name="Ruiz-duenas F.J."/>
            <person name="Barrasa J.M."/>
            <person name="Sanchez-Garcia M."/>
            <person name="Camarero S."/>
            <person name="Miyauchi S."/>
            <person name="Serrano A."/>
            <person name="Linde D."/>
            <person name="Babiker R."/>
            <person name="Drula E."/>
            <person name="Ayuso-Fernandez I."/>
            <person name="Pacheco R."/>
            <person name="Padilla G."/>
            <person name="Ferreira P."/>
            <person name="Barriuso J."/>
            <person name="Kellner H."/>
            <person name="Castanera R."/>
            <person name="Alfaro M."/>
            <person name="Ramirez L."/>
            <person name="Pisabarro A.G."/>
            <person name="Kuo A."/>
            <person name="Tritt A."/>
            <person name="Lipzen A."/>
            <person name="He G."/>
            <person name="Yan M."/>
            <person name="Ng V."/>
            <person name="Cullen D."/>
            <person name="Martin F."/>
            <person name="Rosso M.-N."/>
            <person name="Henrissat B."/>
            <person name="Hibbett D."/>
            <person name="Martinez A.T."/>
            <person name="Grigoriev I.V."/>
        </authorList>
    </citation>
    <scope>NUCLEOTIDE SEQUENCE</scope>
    <source>
        <strain evidence="3">AH 44721</strain>
    </source>
</reference>
<dbReference type="EMBL" id="JADNYJ010000266">
    <property type="protein sequence ID" value="KAF8872480.1"/>
    <property type="molecule type" value="Genomic_DNA"/>
</dbReference>
<evidence type="ECO:0000313" key="4">
    <source>
        <dbReference type="Proteomes" id="UP000724874"/>
    </source>
</evidence>
<evidence type="ECO:0000256" key="1">
    <source>
        <dbReference type="SAM" id="MobiDB-lite"/>
    </source>
</evidence>
<dbReference type="Gene3D" id="1.20.1280.50">
    <property type="match status" value="1"/>
</dbReference>
<name>A0A9P5NAT7_GYMJU</name>
<organism evidence="3 4">
    <name type="scientific">Gymnopilus junonius</name>
    <name type="common">Spectacular rustgill mushroom</name>
    <name type="synonym">Gymnopilus spectabilis subsp. junonius</name>
    <dbReference type="NCBI Taxonomy" id="109634"/>
    <lineage>
        <taxon>Eukaryota</taxon>
        <taxon>Fungi</taxon>
        <taxon>Dikarya</taxon>
        <taxon>Basidiomycota</taxon>
        <taxon>Agaricomycotina</taxon>
        <taxon>Agaricomycetes</taxon>
        <taxon>Agaricomycetidae</taxon>
        <taxon>Agaricales</taxon>
        <taxon>Agaricineae</taxon>
        <taxon>Hymenogastraceae</taxon>
        <taxon>Gymnopilus</taxon>
    </lineage>
</organism>
<dbReference type="PROSITE" id="PS50181">
    <property type="entry name" value="FBOX"/>
    <property type="match status" value="1"/>
</dbReference>